<comment type="caution">
    <text evidence="1">The sequence shown here is derived from an EMBL/GenBank/DDBJ whole genome shotgun (WGS) entry which is preliminary data.</text>
</comment>
<protein>
    <submittedName>
        <fullName evidence="1">Uncharacterized protein</fullName>
    </submittedName>
</protein>
<accession>A0A4R9K713</accession>
<proteinExistence type="predicted"/>
<reference evidence="1" key="1">
    <citation type="journal article" date="2019" name="PLoS Negl. Trop. Dis.">
        <title>Revisiting the worldwide diversity of Leptospira species in the environment.</title>
        <authorList>
            <person name="Vincent A.T."/>
            <person name="Schiettekatte O."/>
            <person name="Bourhy P."/>
            <person name="Veyrier F.J."/>
            <person name="Picardeau M."/>
        </authorList>
    </citation>
    <scope>NUCLEOTIDE SEQUENCE [LARGE SCALE GENOMIC DNA]</scope>
    <source>
        <strain evidence="1">201702455</strain>
    </source>
</reference>
<sequence length="107" mass="12495">MTREELLNYLRTEFRNFKQSHVRNPYNDIDDLDFFIESCNRNGINSISELQAIVGLDMNRIREILEIMNPTTMISELAYHVAIQNYGFCIEGFLSHQIGIFYPNGNS</sequence>
<evidence type="ECO:0000313" key="2">
    <source>
        <dbReference type="Proteomes" id="UP000297762"/>
    </source>
</evidence>
<dbReference type="Proteomes" id="UP000297762">
    <property type="component" value="Unassembled WGS sequence"/>
</dbReference>
<dbReference type="EMBL" id="RQGF01000027">
    <property type="protein sequence ID" value="TGL61160.1"/>
    <property type="molecule type" value="Genomic_DNA"/>
</dbReference>
<evidence type="ECO:0000313" key="1">
    <source>
        <dbReference type="EMBL" id="TGL61160.1"/>
    </source>
</evidence>
<keyword evidence="2" id="KW-1185">Reference proteome</keyword>
<gene>
    <name evidence="1" type="ORF">EHQ64_11110</name>
</gene>
<dbReference type="AlphaFoldDB" id="A0A4R9K713"/>
<name>A0A4R9K713_9LEPT</name>
<organism evidence="1 2">
    <name type="scientific">Leptospira sarikeiensis</name>
    <dbReference type="NCBI Taxonomy" id="2484943"/>
    <lineage>
        <taxon>Bacteria</taxon>
        <taxon>Pseudomonadati</taxon>
        <taxon>Spirochaetota</taxon>
        <taxon>Spirochaetia</taxon>
        <taxon>Leptospirales</taxon>
        <taxon>Leptospiraceae</taxon>
        <taxon>Leptospira</taxon>
    </lineage>
</organism>
<dbReference type="RefSeq" id="WP_135649564.1">
    <property type="nucleotide sequence ID" value="NZ_RQGF01000027.1"/>
</dbReference>